<gene>
    <name evidence="2" type="ORF">GCM10011328_16500</name>
</gene>
<feature type="region of interest" description="Disordered" evidence="1">
    <location>
        <begin position="35"/>
        <end position="56"/>
    </location>
</feature>
<protein>
    <submittedName>
        <fullName evidence="2">Uncharacterized protein</fullName>
    </submittedName>
</protein>
<name>A0ABQ1GE97_9GAMM</name>
<evidence type="ECO:0000313" key="2">
    <source>
        <dbReference type="EMBL" id="GGA42163.1"/>
    </source>
</evidence>
<reference evidence="3" key="1">
    <citation type="journal article" date="2019" name="Int. J. Syst. Evol. Microbiol.">
        <title>The Global Catalogue of Microorganisms (GCM) 10K type strain sequencing project: providing services to taxonomists for standard genome sequencing and annotation.</title>
        <authorList>
            <consortium name="The Broad Institute Genomics Platform"/>
            <consortium name="The Broad Institute Genome Sequencing Center for Infectious Disease"/>
            <person name="Wu L."/>
            <person name="Ma J."/>
        </authorList>
    </citation>
    <scope>NUCLEOTIDE SEQUENCE [LARGE SCALE GENOMIC DNA]</scope>
    <source>
        <strain evidence="3">CGMCC 1.12806</strain>
    </source>
</reference>
<evidence type="ECO:0000256" key="1">
    <source>
        <dbReference type="SAM" id="MobiDB-lite"/>
    </source>
</evidence>
<keyword evidence="3" id="KW-1185">Reference proteome</keyword>
<dbReference type="RefSeq" id="WP_188472370.1">
    <property type="nucleotide sequence ID" value="NZ_BMFZ01000003.1"/>
</dbReference>
<feature type="compositionally biased region" description="Basic and acidic residues" evidence="1">
    <location>
        <begin position="36"/>
        <end position="56"/>
    </location>
</feature>
<accession>A0ABQ1GE97</accession>
<proteinExistence type="predicted"/>
<comment type="caution">
    <text evidence="2">The sequence shown here is derived from an EMBL/GenBank/DDBJ whole genome shotgun (WGS) entry which is preliminary data.</text>
</comment>
<evidence type="ECO:0000313" key="3">
    <source>
        <dbReference type="Proteomes" id="UP000627464"/>
    </source>
</evidence>
<organism evidence="2 3">
    <name type="scientific">Hafnia psychrotolerans</name>
    <dbReference type="NCBI Taxonomy" id="1477018"/>
    <lineage>
        <taxon>Bacteria</taxon>
        <taxon>Pseudomonadati</taxon>
        <taxon>Pseudomonadota</taxon>
        <taxon>Gammaproteobacteria</taxon>
        <taxon>Enterobacterales</taxon>
        <taxon>Hafniaceae</taxon>
        <taxon>Hafnia</taxon>
    </lineage>
</organism>
<sequence length="56" mass="6263">MSEKNSDNKTKADAVHISDGLAKLHEVAELMTEEELQQKADEAKQAVEDAKNNRPR</sequence>
<dbReference type="EMBL" id="BMFZ01000003">
    <property type="protein sequence ID" value="GGA42163.1"/>
    <property type="molecule type" value="Genomic_DNA"/>
</dbReference>
<dbReference type="Proteomes" id="UP000627464">
    <property type="component" value="Unassembled WGS sequence"/>
</dbReference>